<dbReference type="GO" id="GO:0006508">
    <property type="term" value="P:proteolysis"/>
    <property type="evidence" value="ECO:0007669"/>
    <property type="project" value="InterPro"/>
</dbReference>
<dbReference type="InterPro" id="IPR001375">
    <property type="entry name" value="Peptidase_S9_cat"/>
</dbReference>
<dbReference type="Gene3D" id="2.120.10.30">
    <property type="entry name" value="TolB, C-terminal domain"/>
    <property type="match status" value="1"/>
</dbReference>
<name>S6BI78_METRE</name>
<dbReference type="eggNOG" id="COG1506">
    <property type="taxonomic scope" value="Bacteria"/>
</dbReference>
<feature type="domain" description="Peptidase S9 prolyl oligopeptidase catalytic" evidence="1">
    <location>
        <begin position="397"/>
        <end position="600"/>
    </location>
</feature>
<dbReference type="KEGG" id="pre:PCA10_31270"/>
<dbReference type="SUPFAM" id="SSF53474">
    <property type="entry name" value="alpha/beta-Hydrolases"/>
    <property type="match status" value="1"/>
</dbReference>
<dbReference type="SUPFAM" id="SSF82171">
    <property type="entry name" value="DPP6 N-terminal domain-like"/>
    <property type="match status" value="1"/>
</dbReference>
<dbReference type="Proteomes" id="UP000015503">
    <property type="component" value="Chromosome"/>
</dbReference>
<reference evidence="2 3" key="1">
    <citation type="journal article" date="2013" name="Genome Announc.">
        <title>Complete Genome Sequence of the Carbazole Degrader Pseudomonas resinovorans Strain CA10 (NBRC 106553).</title>
        <authorList>
            <person name="Shintani M."/>
            <person name="Hosoyama A."/>
            <person name="Ohji S."/>
            <person name="Tsuchikane K."/>
            <person name="Takarada H."/>
            <person name="Yamazoe A."/>
            <person name="Fujita N."/>
            <person name="Nojiri H."/>
        </authorList>
    </citation>
    <scope>NUCLEOTIDE SEQUENCE [LARGE SCALE GENOMIC DNA]</scope>
    <source>
        <strain evidence="2 3">NBRC 106553</strain>
    </source>
</reference>
<sequence length="602" mass="65983">MRPFGFWESDWSAERAVAASRDFAELRVGVAGLFWSLFDPADGRTTLWRWQAGIARCLTPTGFSLRSRVYEYGGGAFCLFEEALAFVNEADQQLYLQPLAGPPRALTDVPGRRHGDLWPGGGRVLAVEEEGARHRLVAIALADGERQVLAEGADFYAAPRLAPDGRTIAWIEWSRPAQPWTETRLCLRRRQADGWGPVEVVAGGEGGESLQQPCFDGAGRLHALSDRNGWWQPWRLDARGLRALPAALADHAAAPWQLGACNQLPDIGLRTWFAEGQAYLAIDGGRPLAADYSRFRQLAADRSHCYCIAAGPESASAVLAIEREGGAVRVLAGGGCPLPRRHRARPRPLRFPVGHGEWAHAFFYPPTHGDFQGPDGQLPPLLLCCHGGPTSACQPVFDPRIQFWTQRGFAVADLDYRGSSGYGRAYRQRLAGSWGELEVEDAKALLEHLAALGLVERTRAFIRGASAGGYTGLMALLGDTPFRGGASYYGVSDPLVLRERTHKFEADYLDWLIGDPLRDAQLYRQRSPVLRSAEIGAPLIFFQGGRDAVVVPQQTAAMVAALEAAGQRVECHVYPEERHGFRQAANLAHALEAELGFYRSLL</sequence>
<dbReference type="InterPro" id="IPR011042">
    <property type="entry name" value="6-blade_b-propeller_TolB-like"/>
</dbReference>
<dbReference type="HOGENOM" id="CLU_012236_0_0_6"/>
<dbReference type="GO" id="GO:0008236">
    <property type="term" value="F:serine-type peptidase activity"/>
    <property type="evidence" value="ECO:0007669"/>
    <property type="project" value="InterPro"/>
</dbReference>
<dbReference type="AlphaFoldDB" id="S6BI78"/>
<organism evidence="2 3">
    <name type="scientific">Metapseudomonas resinovorans NBRC 106553</name>
    <dbReference type="NCBI Taxonomy" id="1245471"/>
    <lineage>
        <taxon>Bacteria</taxon>
        <taxon>Pseudomonadati</taxon>
        <taxon>Pseudomonadota</taxon>
        <taxon>Gammaproteobacteria</taxon>
        <taxon>Pseudomonadales</taxon>
        <taxon>Pseudomonadaceae</taxon>
        <taxon>Metapseudomonas</taxon>
    </lineage>
</organism>
<dbReference type="PANTHER" id="PTHR43056">
    <property type="entry name" value="PEPTIDASE S9 PROLYL OLIGOPEPTIDASE"/>
    <property type="match status" value="1"/>
</dbReference>
<protein>
    <submittedName>
        <fullName evidence="2">Peptidase S9 family protein PqqH</fullName>
    </submittedName>
</protein>
<gene>
    <name evidence="2" type="primary">pqqH</name>
    <name evidence="2" type="ORF">PCA10_31270</name>
</gene>
<dbReference type="EMBL" id="AP013068">
    <property type="protein sequence ID" value="BAN48859.1"/>
    <property type="molecule type" value="Genomic_DNA"/>
</dbReference>
<dbReference type="MEROPS" id="S09.074"/>
<evidence type="ECO:0000313" key="3">
    <source>
        <dbReference type="Proteomes" id="UP000015503"/>
    </source>
</evidence>
<evidence type="ECO:0000259" key="1">
    <source>
        <dbReference type="Pfam" id="PF00326"/>
    </source>
</evidence>
<dbReference type="Gene3D" id="3.40.50.1820">
    <property type="entry name" value="alpha/beta hydrolase"/>
    <property type="match status" value="1"/>
</dbReference>
<dbReference type="PATRIC" id="fig|1245471.3.peg.3154"/>
<dbReference type="PANTHER" id="PTHR43056:SF5">
    <property type="entry name" value="PEPTIDASE S9 PROLYL OLIGOPEPTIDASE CATALYTIC DOMAIN-CONTAINING PROTEIN"/>
    <property type="match status" value="1"/>
</dbReference>
<dbReference type="Pfam" id="PF00326">
    <property type="entry name" value="Peptidase_S9"/>
    <property type="match status" value="1"/>
</dbReference>
<dbReference type="InterPro" id="IPR050585">
    <property type="entry name" value="Xaa-Pro_dipeptidyl-ppase/CocE"/>
</dbReference>
<dbReference type="InterPro" id="IPR029058">
    <property type="entry name" value="AB_hydrolase_fold"/>
</dbReference>
<proteinExistence type="predicted"/>
<accession>S6BI78</accession>
<keyword evidence="3" id="KW-1185">Reference proteome</keyword>
<evidence type="ECO:0000313" key="2">
    <source>
        <dbReference type="EMBL" id="BAN48859.1"/>
    </source>
</evidence>
<dbReference type="STRING" id="1245471.PCA10_31270"/>